<evidence type="ECO:0000313" key="2">
    <source>
        <dbReference type="Proteomes" id="UP000029558"/>
    </source>
</evidence>
<dbReference type="Pfam" id="PF08907">
    <property type="entry name" value="DUF1853"/>
    <property type="match status" value="1"/>
</dbReference>
<dbReference type="AlphaFoldDB" id="A0AAC8ZPZ3"/>
<dbReference type="RefSeq" id="WP_027242675.1">
    <property type="nucleotide sequence ID" value="NZ_CP012508.1"/>
</dbReference>
<dbReference type="InterPro" id="IPR015003">
    <property type="entry name" value="DUF1853"/>
</dbReference>
<dbReference type="EMBL" id="CP012508">
    <property type="protein sequence ID" value="ALB24062.1"/>
    <property type="molecule type" value="Genomic_DNA"/>
</dbReference>
<evidence type="ECO:0000313" key="1">
    <source>
        <dbReference type="EMBL" id="ALB24062.1"/>
    </source>
</evidence>
<accession>A0AAC8ZPZ3</accession>
<name>A0AAC8ZPZ3_PISSA</name>
<organism evidence="1 2">
    <name type="scientific">Piscirickettsia salmonis</name>
    <dbReference type="NCBI Taxonomy" id="1238"/>
    <lineage>
        <taxon>Bacteria</taxon>
        <taxon>Pseudomonadati</taxon>
        <taxon>Pseudomonadota</taxon>
        <taxon>Gammaproteobacteria</taxon>
        <taxon>Thiotrichales</taxon>
        <taxon>Piscirickettsiaceae</taxon>
        <taxon>Piscirickettsia</taxon>
    </lineage>
</organism>
<sequence>MAIQFQHQCVSDLYWVTHSSILLNRHHVLPNHVEYFNLPKLPIDYFKALDQNPKPLSQHLDSCSTRIGKYFEQLLLFTYKEHHYEKILFSQQVINNKKTIGEFDFILQESPSHPTYHLEVAIKFYLGTDHLNQAVHWLGPNCQDRLDLKLNQLLYQQSQLSTHPDSQAYLQQCQLHQLRPTILMKGYLFIPLHAQNTHHTQSLPKIINPDALKGWWAHINHIPTLLNNQSYWSVLNKPHWLAAPSSAQLKLNPPFTLIELYQYCLDYFNTQSAPILVCELDKTLQEQSRGFITPTHWPF</sequence>
<gene>
    <name evidence="1" type="ORF">KU39_2887</name>
</gene>
<proteinExistence type="predicted"/>
<protein>
    <submittedName>
        <fullName evidence="1">Cobalt chelatase</fullName>
    </submittedName>
</protein>
<reference evidence="1 2" key="1">
    <citation type="journal article" date="2014" name="Genome Announc.">
        <title>Comparative Genome Analysis of Two Isolates of the Fish Pathogen Piscirickettsia salmonis from Different Hosts Reveals Major Differences in Virulence-Associated Secretion Systems.</title>
        <authorList>
            <person name="Bohle H."/>
            <person name="Henriquez P."/>
            <person name="Grothusen H."/>
            <person name="Navas E."/>
            <person name="Sandoval A."/>
            <person name="Bustamante F."/>
            <person name="Bustos P."/>
            <person name="Mancilla M."/>
        </authorList>
    </citation>
    <scope>NUCLEOTIDE SEQUENCE [LARGE SCALE GENOMIC DNA]</scope>
    <source>
        <strain evidence="2">B1-32597</strain>
    </source>
</reference>
<dbReference type="Proteomes" id="UP000029558">
    <property type="component" value="Chromosome"/>
</dbReference>